<name>A0A1E5Q8N3_9PROT</name>
<accession>A0A1E5Q8N3</accession>
<keyword evidence="9" id="KW-1185">Reference proteome</keyword>
<sequence>MKTFDKLESNVRGYIRDFPVVFSTAKDAHMVDEDGNVYIDFFAGAGVMNYGHNNTKIKEAVVEYMMGDGITHSLDMGTEAKRTFLETFNDVILKPRGLEYKIQFPGPTGTNAVESALKLARKVTGRTEVVSFSNGFHGMTLGSLALTGNATKRAGAGVPLGNVTTMPFDGYLGVDADTLAYFEAFLNDAGSGQDKPAAVIVETVQGEGGVNVASWKWLRNLEKLCRRHDILMIVDDIQMGCGRTGTFFSFEIAGIHPDMVCLSKAIGGMGLPMALVLIRPDLDVWSPGEHNGTFRGNNLAFVAATKALDYWRDDKLEEGIVFKGLRVRERLDALAGQFPKAQLVARGRGMIQALESKLDGFAEEICAEAFANGLIMETAGVRSQVAKVMPPLTIDEVVLEQGLDILENAIAQVAARRFPNAYGKSVA</sequence>
<comment type="catalytic activity">
    <reaction evidence="7">
        <text>L-2,4-diaminobutanoate + 2-oxoglutarate = L-aspartate 4-semialdehyde + L-glutamate</text>
        <dbReference type="Rhea" id="RHEA:11160"/>
        <dbReference type="ChEBI" id="CHEBI:16810"/>
        <dbReference type="ChEBI" id="CHEBI:29985"/>
        <dbReference type="ChEBI" id="CHEBI:58761"/>
        <dbReference type="ChEBI" id="CHEBI:537519"/>
        <dbReference type="EC" id="2.6.1.76"/>
    </reaction>
</comment>
<dbReference type="NCBIfam" id="TIGR02407">
    <property type="entry name" value="ectoine_ectB"/>
    <property type="match status" value="1"/>
</dbReference>
<dbReference type="Gene3D" id="3.90.1150.10">
    <property type="entry name" value="Aspartate Aminotransferase, domain 1"/>
    <property type="match status" value="1"/>
</dbReference>
<evidence type="ECO:0000256" key="3">
    <source>
        <dbReference type="ARBA" id="ARBA00022576"/>
    </source>
</evidence>
<dbReference type="OrthoDB" id="9801834at2"/>
<dbReference type="NCBIfam" id="NF006733">
    <property type="entry name" value="PRK09264.1"/>
    <property type="match status" value="1"/>
</dbReference>
<proteinExistence type="inferred from homology"/>
<protein>
    <recommendedName>
        <fullName evidence="7">Diaminobutyrate--2-oxoglutarate transaminase</fullName>
        <ecNumber evidence="7">2.6.1.76</ecNumber>
    </recommendedName>
    <alternativeName>
        <fullName evidence="7">DABA aminotransferase</fullName>
    </alternativeName>
</protein>
<evidence type="ECO:0000256" key="7">
    <source>
        <dbReference type="RuleBase" id="RU365034"/>
    </source>
</evidence>
<dbReference type="InterPro" id="IPR005814">
    <property type="entry name" value="Aminotrans_3"/>
</dbReference>
<dbReference type="UniPathway" id="UPA00067">
    <property type="reaction ID" value="UER00121"/>
</dbReference>
<comment type="similarity">
    <text evidence="2 6">Belongs to the class-III pyridoxal-phosphate-dependent aminotransferase family.</text>
</comment>
<keyword evidence="5 6" id="KW-0663">Pyridoxal phosphate</keyword>
<dbReference type="GO" id="GO:0047307">
    <property type="term" value="F:diaminobutyrate-pyruvate transaminase activity"/>
    <property type="evidence" value="ECO:0007669"/>
    <property type="project" value="InterPro"/>
</dbReference>
<evidence type="ECO:0000256" key="4">
    <source>
        <dbReference type="ARBA" id="ARBA00022679"/>
    </source>
</evidence>
<dbReference type="CDD" id="cd00610">
    <property type="entry name" value="OAT_like"/>
    <property type="match status" value="1"/>
</dbReference>
<dbReference type="InterPro" id="IPR015424">
    <property type="entry name" value="PyrdxlP-dep_Trfase"/>
</dbReference>
<keyword evidence="4 7" id="KW-0808">Transferase</keyword>
<dbReference type="PANTHER" id="PTHR43552">
    <property type="entry name" value="DIAMINOBUTYRATE--2-OXOGLUTARATE AMINOTRANSFERASE"/>
    <property type="match status" value="1"/>
</dbReference>
<dbReference type="InterPro" id="IPR004637">
    <property type="entry name" value="Dat"/>
</dbReference>
<dbReference type="EC" id="2.6.1.76" evidence="7"/>
<dbReference type="SUPFAM" id="SSF53383">
    <property type="entry name" value="PLP-dependent transferases"/>
    <property type="match status" value="1"/>
</dbReference>
<dbReference type="Pfam" id="PF00202">
    <property type="entry name" value="Aminotran_3"/>
    <property type="match status" value="1"/>
</dbReference>
<dbReference type="EMBL" id="MCGG01000020">
    <property type="protein sequence ID" value="OEJ67753.1"/>
    <property type="molecule type" value="Genomic_DNA"/>
</dbReference>
<dbReference type="PIRSF" id="PIRSF000521">
    <property type="entry name" value="Transaminase_4ab_Lys_Orn"/>
    <property type="match status" value="1"/>
</dbReference>
<dbReference type="InterPro" id="IPR015422">
    <property type="entry name" value="PyrdxlP-dep_Trfase_small"/>
</dbReference>
<evidence type="ECO:0000256" key="1">
    <source>
        <dbReference type="ARBA" id="ARBA00001933"/>
    </source>
</evidence>
<dbReference type="InterPro" id="IPR012773">
    <property type="entry name" value="Ectoine_EctB"/>
</dbReference>
<evidence type="ECO:0000256" key="5">
    <source>
        <dbReference type="ARBA" id="ARBA00022898"/>
    </source>
</evidence>
<dbReference type="RefSeq" id="WP_069957613.1">
    <property type="nucleotide sequence ID" value="NZ_MCGG01000020.1"/>
</dbReference>
<dbReference type="Gene3D" id="3.40.640.10">
    <property type="entry name" value="Type I PLP-dependent aspartate aminotransferase-like (Major domain)"/>
    <property type="match status" value="1"/>
</dbReference>
<evidence type="ECO:0000256" key="2">
    <source>
        <dbReference type="ARBA" id="ARBA00008954"/>
    </source>
</evidence>
<dbReference type="PANTHER" id="PTHR43552:SF2">
    <property type="entry name" value="DIAMINOBUTYRATE--2-OXOGLUTARATE TRANSAMINASE"/>
    <property type="match status" value="1"/>
</dbReference>
<dbReference type="InterPro" id="IPR049704">
    <property type="entry name" value="Aminotrans_3_PPA_site"/>
</dbReference>
<comment type="caution">
    <text evidence="8">The sequence shown here is derived from an EMBL/GenBank/DDBJ whole genome shotgun (WGS) entry which is preliminary data.</text>
</comment>
<dbReference type="GO" id="GO:0030170">
    <property type="term" value="F:pyridoxal phosphate binding"/>
    <property type="evidence" value="ECO:0007669"/>
    <property type="project" value="InterPro"/>
</dbReference>
<dbReference type="Proteomes" id="UP000095347">
    <property type="component" value="Unassembled WGS sequence"/>
</dbReference>
<dbReference type="PROSITE" id="PS00600">
    <property type="entry name" value="AA_TRANSFER_CLASS_3"/>
    <property type="match status" value="1"/>
</dbReference>
<comment type="function">
    <text evidence="7">Catalyzes reversively the conversion of L-aspartate beta-semialdehyde (ASA) to L-2,4-diaminobutyrate (DABA) by transamination with L-glutamate.</text>
</comment>
<dbReference type="STRING" id="28181.BEN30_08465"/>
<organism evidence="8 9">
    <name type="scientific">Magnetovibrio blakemorei</name>
    <dbReference type="NCBI Taxonomy" id="28181"/>
    <lineage>
        <taxon>Bacteria</taxon>
        <taxon>Pseudomonadati</taxon>
        <taxon>Pseudomonadota</taxon>
        <taxon>Alphaproteobacteria</taxon>
        <taxon>Rhodospirillales</taxon>
        <taxon>Magnetovibrionaceae</taxon>
        <taxon>Magnetovibrio</taxon>
    </lineage>
</organism>
<gene>
    <name evidence="8" type="ORF">BEN30_08465</name>
</gene>
<evidence type="ECO:0000313" key="8">
    <source>
        <dbReference type="EMBL" id="OEJ67753.1"/>
    </source>
</evidence>
<dbReference type="InterPro" id="IPR015421">
    <property type="entry name" value="PyrdxlP-dep_Trfase_major"/>
</dbReference>
<keyword evidence="3 7" id="KW-0032">Aminotransferase</keyword>
<dbReference type="GO" id="GO:0045303">
    <property type="term" value="F:diaminobutyrate-2-oxoglutarate transaminase activity"/>
    <property type="evidence" value="ECO:0007669"/>
    <property type="project" value="UniProtKB-EC"/>
</dbReference>
<comment type="pathway">
    <text evidence="7">Amine and polyamine biosynthesis; ectoine biosynthesis; L-ectoine from L-aspartate 4-semialdehyde: step 1/3.</text>
</comment>
<evidence type="ECO:0000256" key="6">
    <source>
        <dbReference type="RuleBase" id="RU003560"/>
    </source>
</evidence>
<dbReference type="GO" id="GO:0019491">
    <property type="term" value="P:ectoine biosynthetic process"/>
    <property type="evidence" value="ECO:0007669"/>
    <property type="project" value="UniProtKB-UniPathway"/>
</dbReference>
<dbReference type="NCBIfam" id="TIGR00709">
    <property type="entry name" value="dat"/>
    <property type="match status" value="1"/>
</dbReference>
<dbReference type="AlphaFoldDB" id="A0A1E5Q8N3"/>
<reference evidence="9" key="1">
    <citation type="submission" date="2016-07" db="EMBL/GenBank/DDBJ databases">
        <authorList>
            <person name="Florea S."/>
            <person name="Webb J.S."/>
            <person name="Jaromczyk J."/>
            <person name="Schardl C.L."/>
        </authorList>
    </citation>
    <scope>NUCLEOTIDE SEQUENCE [LARGE SCALE GENOMIC DNA]</scope>
    <source>
        <strain evidence="9">MV-1</strain>
    </source>
</reference>
<comment type="cofactor">
    <cofactor evidence="1 7">
        <name>pyridoxal 5'-phosphate</name>
        <dbReference type="ChEBI" id="CHEBI:597326"/>
    </cofactor>
</comment>
<evidence type="ECO:0000313" key="9">
    <source>
        <dbReference type="Proteomes" id="UP000095347"/>
    </source>
</evidence>